<dbReference type="Gene3D" id="3.40.50.2300">
    <property type="match status" value="2"/>
</dbReference>
<evidence type="ECO:0000313" key="7">
    <source>
        <dbReference type="Proteomes" id="UP000184447"/>
    </source>
</evidence>
<dbReference type="PROSITE" id="PS50932">
    <property type="entry name" value="HTH_LACI_2"/>
    <property type="match status" value="1"/>
</dbReference>
<dbReference type="GO" id="GO:0003700">
    <property type="term" value="F:DNA-binding transcription factor activity"/>
    <property type="evidence" value="ECO:0007669"/>
    <property type="project" value="TreeGrafter"/>
</dbReference>
<keyword evidence="7" id="KW-1185">Reference proteome</keyword>
<sequence length="336" mass="37493">MSSTIKDVAKYTGLSIATISKYINGGNVLDKNKEAIKKAIEDLDFRVNEMARGLKTNKTKTIGILIPNLEQSFCTSIVSNVENILLKQGYSTIICDYKENTELEKEKLEFLVNKMVDGIILMPLNDGTEDESIIQAVIETGISVVLVDRVLDNVECDVVLVDNLNAAYGAVEEFITRGHKRIGIITGPDNVYTSQERLKGYYRVHEDYSIEVDENLIKKGNYKIDSGYNLLKELMEIEEPPTAIFITNYEMTLGAIMAINDSNIMVPQQVSIIGFDNLELAKVVKPPLSIVIQPMQSIGETSAELLLKRLNGDMSNFPSRFRLKSELSIKGSVRNV</sequence>
<evidence type="ECO:0000256" key="2">
    <source>
        <dbReference type="ARBA" id="ARBA00023015"/>
    </source>
</evidence>
<evidence type="ECO:0000256" key="1">
    <source>
        <dbReference type="ARBA" id="ARBA00022491"/>
    </source>
</evidence>
<gene>
    <name evidence="6" type="ORF">SAMN02745207_03141</name>
</gene>
<dbReference type="Pfam" id="PF00356">
    <property type="entry name" value="LacI"/>
    <property type="match status" value="1"/>
</dbReference>
<dbReference type="PANTHER" id="PTHR30146:SF148">
    <property type="entry name" value="HTH-TYPE TRANSCRIPTIONAL REPRESSOR PURR-RELATED"/>
    <property type="match status" value="1"/>
</dbReference>
<reference evidence="6 7" key="1">
    <citation type="submission" date="2016-11" db="EMBL/GenBank/DDBJ databases">
        <authorList>
            <person name="Jaros S."/>
            <person name="Januszkiewicz K."/>
            <person name="Wedrychowicz H."/>
        </authorList>
    </citation>
    <scope>NUCLEOTIDE SEQUENCE [LARGE SCALE GENOMIC DNA]</scope>
    <source>
        <strain evidence="6 7">DSM 8605</strain>
    </source>
</reference>
<dbReference type="InterPro" id="IPR028082">
    <property type="entry name" value="Peripla_BP_I"/>
</dbReference>
<dbReference type="Pfam" id="PF00532">
    <property type="entry name" value="Peripla_BP_1"/>
    <property type="match status" value="1"/>
</dbReference>
<proteinExistence type="predicted"/>
<feature type="domain" description="HTH lacI-type" evidence="5">
    <location>
        <begin position="3"/>
        <end position="56"/>
    </location>
</feature>
<dbReference type="GO" id="GO:0000976">
    <property type="term" value="F:transcription cis-regulatory region binding"/>
    <property type="evidence" value="ECO:0007669"/>
    <property type="project" value="TreeGrafter"/>
</dbReference>
<dbReference type="AlphaFoldDB" id="A0A1M5WU79"/>
<dbReference type="EMBL" id="FQXM01000020">
    <property type="protein sequence ID" value="SHH91166.1"/>
    <property type="molecule type" value="Genomic_DNA"/>
</dbReference>
<name>A0A1M5WU79_9CLOT</name>
<keyword evidence="3" id="KW-0238">DNA-binding</keyword>
<keyword evidence="2" id="KW-0805">Transcription regulation</keyword>
<dbReference type="SMART" id="SM00354">
    <property type="entry name" value="HTH_LACI"/>
    <property type="match status" value="1"/>
</dbReference>
<evidence type="ECO:0000256" key="3">
    <source>
        <dbReference type="ARBA" id="ARBA00023125"/>
    </source>
</evidence>
<dbReference type="Proteomes" id="UP000184447">
    <property type="component" value="Unassembled WGS sequence"/>
</dbReference>
<keyword evidence="1" id="KW-0678">Repressor</keyword>
<evidence type="ECO:0000256" key="4">
    <source>
        <dbReference type="ARBA" id="ARBA00023163"/>
    </source>
</evidence>
<dbReference type="InterPro" id="IPR000843">
    <property type="entry name" value="HTH_LacI"/>
</dbReference>
<dbReference type="InterPro" id="IPR010982">
    <property type="entry name" value="Lambda_DNA-bd_dom_sf"/>
</dbReference>
<evidence type="ECO:0000313" key="6">
    <source>
        <dbReference type="EMBL" id="SHH91166.1"/>
    </source>
</evidence>
<keyword evidence="4" id="KW-0804">Transcription</keyword>
<organism evidence="6 7">
    <name type="scientific">Clostridium grantii DSM 8605</name>
    <dbReference type="NCBI Taxonomy" id="1121316"/>
    <lineage>
        <taxon>Bacteria</taxon>
        <taxon>Bacillati</taxon>
        <taxon>Bacillota</taxon>
        <taxon>Clostridia</taxon>
        <taxon>Eubacteriales</taxon>
        <taxon>Clostridiaceae</taxon>
        <taxon>Clostridium</taxon>
    </lineage>
</organism>
<dbReference type="InterPro" id="IPR001761">
    <property type="entry name" value="Peripla_BP/Lac1_sug-bd_dom"/>
</dbReference>
<dbReference type="RefSeq" id="WP_242950692.1">
    <property type="nucleotide sequence ID" value="NZ_FQXM01000020.1"/>
</dbReference>
<dbReference type="CDD" id="cd06267">
    <property type="entry name" value="PBP1_LacI_sugar_binding-like"/>
    <property type="match status" value="1"/>
</dbReference>
<dbReference type="Gene3D" id="1.10.260.40">
    <property type="entry name" value="lambda repressor-like DNA-binding domains"/>
    <property type="match status" value="1"/>
</dbReference>
<dbReference type="PANTHER" id="PTHR30146">
    <property type="entry name" value="LACI-RELATED TRANSCRIPTIONAL REPRESSOR"/>
    <property type="match status" value="1"/>
</dbReference>
<dbReference type="SUPFAM" id="SSF47413">
    <property type="entry name" value="lambda repressor-like DNA-binding domains"/>
    <property type="match status" value="1"/>
</dbReference>
<evidence type="ECO:0000259" key="5">
    <source>
        <dbReference type="PROSITE" id="PS50932"/>
    </source>
</evidence>
<accession>A0A1M5WU79</accession>
<protein>
    <submittedName>
        <fullName evidence="6">Transcriptional regulator, LacI family</fullName>
    </submittedName>
</protein>
<dbReference type="SUPFAM" id="SSF53822">
    <property type="entry name" value="Periplasmic binding protein-like I"/>
    <property type="match status" value="1"/>
</dbReference>
<dbReference type="STRING" id="1121316.SAMN02745207_03141"/>